<evidence type="ECO:0000256" key="1">
    <source>
        <dbReference type="SAM" id="Phobius"/>
    </source>
</evidence>
<keyword evidence="1" id="KW-0472">Membrane</keyword>
<organism evidence="2 3">
    <name type="scientific">Stephanodiscus triporus</name>
    <dbReference type="NCBI Taxonomy" id="2934178"/>
    <lineage>
        <taxon>Eukaryota</taxon>
        <taxon>Sar</taxon>
        <taxon>Stramenopiles</taxon>
        <taxon>Ochrophyta</taxon>
        <taxon>Bacillariophyta</taxon>
        <taxon>Coscinodiscophyceae</taxon>
        <taxon>Thalassiosirophycidae</taxon>
        <taxon>Stephanodiscales</taxon>
        <taxon>Stephanodiscaceae</taxon>
        <taxon>Stephanodiscus</taxon>
    </lineage>
</organism>
<evidence type="ECO:0000313" key="3">
    <source>
        <dbReference type="Proteomes" id="UP001530315"/>
    </source>
</evidence>
<dbReference type="AlphaFoldDB" id="A0ABD3PPB0"/>
<feature type="transmembrane region" description="Helical" evidence="1">
    <location>
        <begin position="225"/>
        <end position="244"/>
    </location>
</feature>
<accession>A0ABD3PPB0</accession>
<dbReference type="PANTHER" id="PTHR10131:SF94">
    <property type="entry name" value="TNF RECEPTOR-ASSOCIATED FACTOR 4"/>
    <property type="match status" value="1"/>
</dbReference>
<keyword evidence="1" id="KW-0812">Transmembrane</keyword>
<proteinExistence type="predicted"/>
<comment type="caution">
    <text evidence="2">The sequence shown here is derived from an EMBL/GenBank/DDBJ whole genome shotgun (WGS) entry which is preliminary data.</text>
</comment>
<feature type="transmembrane region" description="Helical" evidence="1">
    <location>
        <begin position="264"/>
        <end position="290"/>
    </location>
</feature>
<reference evidence="2 3" key="1">
    <citation type="submission" date="2024-10" db="EMBL/GenBank/DDBJ databases">
        <title>Updated reference genomes for cyclostephanoid diatoms.</title>
        <authorList>
            <person name="Roberts W.R."/>
            <person name="Alverson A.J."/>
        </authorList>
    </citation>
    <scope>NUCLEOTIDE SEQUENCE [LARGE SCALE GENOMIC DNA]</scope>
    <source>
        <strain evidence="2 3">AJA276-08</strain>
    </source>
</reference>
<sequence>MEDPFGCGNRPCSGRFCRPCLHRVLRQSVVATNNGASSAPTSTDDPLLLPRRNSARCPSCRSSFSSRSMSLDDDMRREIRDCETTATCPFRGCGATLRIGSLVEHERACPHVRLACRYADWGCDWVGTRKDLTEHDATSCEFRGGLGALTERFRQHDASTRMTMVRHGARIDAAEAMIAVQSRRILEGRARNPWNVLDVLSLTYEACLFPGRSAMRGAPPSARCVVSNTLLLLPSLALALNVAFRGMRLLSGSHIRSLSEDDMWFLVDAIVSSCIVSMLGIFCVSCFLLDSRGPFDWTIYNVRNNIPGQPMLRDLAGVCMAQLHFGAIVFFGLHPGIMLWHFAAIVTVFHSSFVSCVVEKLAPPSSATQTLKTARAWPVVVFGLRYGLLAVMCDFAPSVNAVVTLRLLRKMDLVSPKVTVEETECFLPHFGAGLLIVVAGLATAFGYASELDTVSWRAILLDWAFSLATLGYANALVFLLDAAGGIFGEENFHMGNRILAQSQQQGPDAGLPFIKPTVIGCSVCGVCSFLMLFIAAG</sequence>
<keyword evidence="1" id="KW-1133">Transmembrane helix</keyword>
<dbReference type="EMBL" id="JALLAZ020000668">
    <property type="protein sequence ID" value="KAL3789830.1"/>
    <property type="molecule type" value="Genomic_DNA"/>
</dbReference>
<gene>
    <name evidence="2" type="ORF">ACHAW5_011253</name>
</gene>
<evidence type="ECO:0000313" key="2">
    <source>
        <dbReference type="EMBL" id="KAL3789830.1"/>
    </source>
</evidence>
<keyword evidence="3" id="KW-1185">Reference proteome</keyword>
<name>A0ABD3PPB0_9STRA</name>
<dbReference type="PANTHER" id="PTHR10131">
    <property type="entry name" value="TNF RECEPTOR ASSOCIATED FACTOR"/>
    <property type="match status" value="1"/>
</dbReference>
<feature type="transmembrane region" description="Helical" evidence="1">
    <location>
        <begin position="379"/>
        <end position="406"/>
    </location>
</feature>
<dbReference type="SUPFAM" id="SSF49599">
    <property type="entry name" value="TRAF domain-like"/>
    <property type="match status" value="1"/>
</dbReference>
<feature type="transmembrane region" description="Helical" evidence="1">
    <location>
        <begin position="517"/>
        <end position="536"/>
    </location>
</feature>
<feature type="transmembrane region" description="Helical" evidence="1">
    <location>
        <begin position="460"/>
        <end position="480"/>
    </location>
</feature>
<feature type="transmembrane region" description="Helical" evidence="1">
    <location>
        <begin position="426"/>
        <end position="448"/>
    </location>
</feature>
<dbReference type="InterPro" id="IPR013083">
    <property type="entry name" value="Znf_RING/FYVE/PHD"/>
</dbReference>
<evidence type="ECO:0008006" key="4">
    <source>
        <dbReference type="Google" id="ProtNLM"/>
    </source>
</evidence>
<dbReference type="Proteomes" id="UP001530315">
    <property type="component" value="Unassembled WGS sequence"/>
</dbReference>
<protein>
    <recommendedName>
        <fullName evidence="4">TRAF-type domain-containing protein</fullName>
    </recommendedName>
</protein>
<dbReference type="Gene3D" id="3.30.40.10">
    <property type="entry name" value="Zinc/RING finger domain, C3HC4 (zinc finger)"/>
    <property type="match status" value="2"/>
</dbReference>